<dbReference type="EMBL" id="UFQT01003088">
    <property type="protein sequence ID" value="SSX34533.1"/>
    <property type="molecule type" value="Genomic_DNA"/>
</dbReference>
<name>A0A336N0R6_CULSO</name>
<reference evidence="2" key="1">
    <citation type="submission" date="2018-07" db="EMBL/GenBank/DDBJ databases">
        <authorList>
            <person name="Quirk P.G."/>
            <person name="Krulwich T.A."/>
        </authorList>
    </citation>
    <scope>NUCLEOTIDE SEQUENCE</scope>
</reference>
<sequence>MLVPGHLVSLYVATCGASGQNLGSDEKEIILLVNRTNMNSLKKLINKRFVGIALQMNALLPCNTNH</sequence>
<gene>
    <name evidence="2" type="primary">CSON008159</name>
    <name evidence="1" type="synonym">CSON000256</name>
</gene>
<protein>
    <submittedName>
        <fullName evidence="1">CSON000256 protein</fullName>
    </submittedName>
    <submittedName>
        <fullName evidence="2">CSON008159 protein</fullName>
    </submittedName>
</protein>
<dbReference type="AlphaFoldDB" id="A0A336N0R6"/>
<evidence type="ECO:0000313" key="2">
    <source>
        <dbReference type="EMBL" id="SSX34533.1"/>
    </source>
</evidence>
<accession>A0A336N0R6</accession>
<dbReference type="VEuPathDB" id="VectorBase:CSON008159"/>
<evidence type="ECO:0000313" key="1">
    <source>
        <dbReference type="EMBL" id="SSX28562.1"/>
    </source>
</evidence>
<dbReference type="EMBL" id="UFQT01001035">
    <property type="protein sequence ID" value="SSX28562.1"/>
    <property type="molecule type" value="Genomic_DNA"/>
</dbReference>
<organism evidence="2">
    <name type="scientific">Culicoides sonorensis</name>
    <name type="common">Biting midge</name>
    <dbReference type="NCBI Taxonomy" id="179676"/>
    <lineage>
        <taxon>Eukaryota</taxon>
        <taxon>Metazoa</taxon>
        <taxon>Ecdysozoa</taxon>
        <taxon>Arthropoda</taxon>
        <taxon>Hexapoda</taxon>
        <taxon>Insecta</taxon>
        <taxon>Pterygota</taxon>
        <taxon>Neoptera</taxon>
        <taxon>Endopterygota</taxon>
        <taxon>Diptera</taxon>
        <taxon>Nematocera</taxon>
        <taxon>Chironomoidea</taxon>
        <taxon>Ceratopogonidae</taxon>
        <taxon>Ceratopogoninae</taxon>
        <taxon>Culicoides</taxon>
        <taxon>Monoculicoides</taxon>
    </lineage>
</organism>
<proteinExistence type="predicted"/>
<dbReference type="VEuPathDB" id="VectorBase:CSON000256"/>